<dbReference type="FunFam" id="3.30.430.20:FF:000001">
    <property type="entry name" value="cysteine-rich repeat secretory protein 3"/>
    <property type="match status" value="1"/>
</dbReference>
<evidence type="ECO:0000313" key="17">
    <source>
        <dbReference type="EMBL" id="KAK3011305.1"/>
    </source>
</evidence>
<name>A0AA88VM82_9ASTE</name>
<dbReference type="InterPro" id="IPR002902">
    <property type="entry name" value="GNK2"/>
</dbReference>
<proteinExistence type="inferred from homology"/>
<evidence type="ECO:0000256" key="7">
    <source>
        <dbReference type="ARBA" id="ARBA00022737"/>
    </source>
</evidence>
<keyword evidence="10 14" id="KW-0472">Membrane</keyword>
<evidence type="ECO:0000256" key="8">
    <source>
        <dbReference type="ARBA" id="ARBA00022949"/>
    </source>
</evidence>
<evidence type="ECO:0000256" key="11">
    <source>
        <dbReference type="ARBA" id="ARBA00023157"/>
    </source>
</evidence>
<evidence type="ECO:0000256" key="14">
    <source>
        <dbReference type="SAM" id="Phobius"/>
    </source>
</evidence>
<keyword evidence="3" id="KW-1003">Cell membrane</keyword>
<dbReference type="Gene3D" id="3.30.430.20">
    <property type="entry name" value="Gnk2 domain, C-X8-C-X2-C motif"/>
    <property type="match status" value="2"/>
</dbReference>
<dbReference type="CDD" id="cd23509">
    <property type="entry name" value="Gnk2-like"/>
    <property type="match status" value="2"/>
</dbReference>
<dbReference type="EMBL" id="JAVXUP010001463">
    <property type="protein sequence ID" value="KAK3011305.1"/>
    <property type="molecule type" value="Genomic_DNA"/>
</dbReference>
<evidence type="ECO:0000256" key="1">
    <source>
        <dbReference type="ARBA" id="ARBA00004251"/>
    </source>
</evidence>
<feature type="domain" description="Gnk2-homologous" evidence="16">
    <location>
        <begin position="34"/>
        <end position="137"/>
    </location>
</feature>
<evidence type="ECO:0000256" key="9">
    <source>
        <dbReference type="ARBA" id="ARBA00022989"/>
    </source>
</evidence>
<evidence type="ECO:0000256" key="2">
    <source>
        <dbReference type="ARBA" id="ARBA00022448"/>
    </source>
</evidence>
<dbReference type="GO" id="GO:0005886">
    <property type="term" value="C:plasma membrane"/>
    <property type="evidence" value="ECO:0007669"/>
    <property type="project" value="UniProtKB-SubCell"/>
</dbReference>
<keyword evidence="6 15" id="KW-0732">Signal</keyword>
<keyword evidence="7" id="KW-0677">Repeat</keyword>
<comment type="subcellular location">
    <subcellularLocation>
        <location evidence="12">Cell junction</location>
        <location evidence="12">Plasmodesma</location>
    </subcellularLocation>
    <subcellularLocation>
        <location evidence="1">Cell membrane</location>
        <topology evidence="1">Single-pass type I membrane protein</topology>
    </subcellularLocation>
</comment>
<protein>
    <recommendedName>
        <fullName evidence="16">Gnk2-homologous domain-containing protein</fullName>
    </recommendedName>
</protein>
<keyword evidence="5 14" id="KW-0812">Transmembrane</keyword>
<dbReference type="Pfam" id="PF01657">
    <property type="entry name" value="Stress-antifung"/>
    <property type="match status" value="2"/>
</dbReference>
<feature type="signal peptide" evidence="15">
    <location>
        <begin position="1"/>
        <end position="29"/>
    </location>
</feature>
<gene>
    <name evidence="17" type="ORF">RJ639_012383</name>
</gene>
<dbReference type="InterPro" id="IPR051378">
    <property type="entry name" value="Cell2Cell_Antifungal"/>
</dbReference>
<organism evidence="17 18">
    <name type="scientific">Escallonia herrerae</name>
    <dbReference type="NCBI Taxonomy" id="1293975"/>
    <lineage>
        <taxon>Eukaryota</taxon>
        <taxon>Viridiplantae</taxon>
        <taxon>Streptophyta</taxon>
        <taxon>Embryophyta</taxon>
        <taxon>Tracheophyta</taxon>
        <taxon>Spermatophyta</taxon>
        <taxon>Magnoliopsida</taxon>
        <taxon>eudicotyledons</taxon>
        <taxon>Gunneridae</taxon>
        <taxon>Pentapetalae</taxon>
        <taxon>asterids</taxon>
        <taxon>campanulids</taxon>
        <taxon>Escalloniales</taxon>
        <taxon>Escalloniaceae</taxon>
        <taxon>Escallonia</taxon>
    </lineage>
</organism>
<evidence type="ECO:0000313" key="18">
    <source>
        <dbReference type="Proteomes" id="UP001188597"/>
    </source>
</evidence>
<evidence type="ECO:0000256" key="12">
    <source>
        <dbReference type="ARBA" id="ARBA00024184"/>
    </source>
</evidence>
<dbReference type="InterPro" id="IPR038408">
    <property type="entry name" value="GNK2_sf"/>
</dbReference>
<evidence type="ECO:0000256" key="15">
    <source>
        <dbReference type="SAM" id="SignalP"/>
    </source>
</evidence>
<dbReference type="GO" id="GO:0009506">
    <property type="term" value="C:plasmodesma"/>
    <property type="evidence" value="ECO:0007669"/>
    <property type="project" value="UniProtKB-SubCell"/>
</dbReference>
<comment type="caution">
    <text evidence="17">The sequence shown here is derived from an EMBL/GenBank/DDBJ whole genome shotgun (WGS) entry which is preliminary data.</text>
</comment>
<dbReference type="PROSITE" id="PS51473">
    <property type="entry name" value="GNK2"/>
    <property type="match status" value="2"/>
</dbReference>
<evidence type="ECO:0000256" key="3">
    <source>
        <dbReference type="ARBA" id="ARBA00022475"/>
    </source>
</evidence>
<dbReference type="PANTHER" id="PTHR32080">
    <property type="entry name" value="ANTIFUNGAL PROTEIN GINKBILOBIN-2-LIKE"/>
    <property type="match status" value="1"/>
</dbReference>
<dbReference type="Proteomes" id="UP001188597">
    <property type="component" value="Unassembled WGS sequence"/>
</dbReference>
<feature type="domain" description="Gnk2-homologous" evidence="16">
    <location>
        <begin position="142"/>
        <end position="241"/>
    </location>
</feature>
<evidence type="ECO:0000256" key="13">
    <source>
        <dbReference type="ARBA" id="ARBA00038393"/>
    </source>
</evidence>
<feature type="chain" id="PRO_5041685778" description="Gnk2-homologous domain-containing protein" evidence="15">
    <location>
        <begin position="30"/>
        <end position="302"/>
    </location>
</feature>
<keyword evidence="8" id="KW-0965">Cell junction</keyword>
<evidence type="ECO:0000259" key="16">
    <source>
        <dbReference type="PROSITE" id="PS51473"/>
    </source>
</evidence>
<feature type="transmembrane region" description="Helical" evidence="14">
    <location>
        <begin position="267"/>
        <end position="287"/>
    </location>
</feature>
<dbReference type="FunFam" id="3.30.430.20:FF:000008">
    <property type="entry name" value="cysteine-rich repeat secretory protein 3"/>
    <property type="match status" value="1"/>
</dbReference>
<keyword evidence="11" id="KW-1015">Disulfide bond</keyword>
<dbReference type="GO" id="GO:0010497">
    <property type="term" value="P:plasmodesmata-mediated intercellular transport"/>
    <property type="evidence" value="ECO:0007669"/>
    <property type="project" value="TreeGrafter"/>
</dbReference>
<keyword evidence="2" id="KW-0813">Transport</keyword>
<evidence type="ECO:0000256" key="6">
    <source>
        <dbReference type="ARBA" id="ARBA00022729"/>
    </source>
</evidence>
<keyword evidence="4" id="KW-0945">Host-virus interaction</keyword>
<keyword evidence="18" id="KW-1185">Reference proteome</keyword>
<evidence type="ECO:0000256" key="10">
    <source>
        <dbReference type="ARBA" id="ARBA00023136"/>
    </source>
</evidence>
<reference evidence="17" key="1">
    <citation type="submission" date="2022-12" db="EMBL/GenBank/DDBJ databases">
        <title>Draft genome assemblies for two species of Escallonia (Escalloniales).</title>
        <authorList>
            <person name="Chanderbali A."/>
            <person name="Dervinis C."/>
            <person name="Anghel I."/>
            <person name="Soltis D."/>
            <person name="Soltis P."/>
            <person name="Zapata F."/>
        </authorList>
    </citation>
    <scope>NUCLEOTIDE SEQUENCE</scope>
    <source>
        <strain evidence="17">UCBG64.0493</strain>
        <tissue evidence="17">Leaf</tissue>
    </source>
</reference>
<dbReference type="AlphaFoldDB" id="A0AA88VM82"/>
<accession>A0AA88VM82</accession>
<dbReference type="PANTHER" id="PTHR32080:SF36">
    <property type="entry name" value="PLASMODESMATA-LOCATED PROTEIN 1"/>
    <property type="match status" value="1"/>
</dbReference>
<evidence type="ECO:0000256" key="4">
    <source>
        <dbReference type="ARBA" id="ARBA00022581"/>
    </source>
</evidence>
<keyword evidence="9 14" id="KW-1133">Transmembrane helix</keyword>
<comment type="similarity">
    <text evidence="13">Belongs to the cysteine-rich repeat secretory protein family. Plasmodesmata-located proteins (PDLD) subfamily.</text>
</comment>
<dbReference type="GO" id="GO:0046739">
    <property type="term" value="P:transport of virus in multicellular host"/>
    <property type="evidence" value="ECO:0007669"/>
    <property type="project" value="UniProtKB-ARBA"/>
</dbReference>
<sequence length="302" mass="32118">MGPSESPKNLLSFFLLPLTLFTVPYLGSSSSDHTNMVYKGCADQKFQDPSGIYSQNLKTLFSTLTSQSSAAKFFNTTAGESQSAISGLFQCRGDLSNDDCKDCVIRLPDVLQKVCGKAIAARVQLGACYMRYEVVGFRQVPSTELLYKVCGSTQASGTGFGDRLDSALGEIAKGVQSGNGFYAGGYESVYVLGQCEGDLASGDCVDCVKSAVERAKSECSTSISGQIYLQQCYISYTYYPNGVPGNSASETGEEDMGTGKRNTQKTVAIVVGGVAGLGFGIACLLFLKSAFKKKREGKRGGY</sequence>
<evidence type="ECO:0000256" key="5">
    <source>
        <dbReference type="ARBA" id="ARBA00022692"/>
    </source>
</evidence>